<dbReference type="RefSeq" id="WP_218588380.1">
    <property type="nucleotide sequence ID" value="NZ_FQVB01000010.1"/>
</dbReference>
<evidence type="ECO:0000259" key="3">
    <source>
        <dbReference type="Pfam" id="PF13439"/>
    </source>
</evidence>
<evidence type="ECO:0000313" key="4">
    <source>
        <dbReference type="EMBL" id="SHF03148.1"/>
    </source>
</evidence>
<sequence>MKEARSAALPARQAAERPRADSAAPGRTGVLGMILKGYPRISESFISTEILLLESLGVPIQIFSLRQPRESFTHRSVQKIKAPVTYMPEYVLPHFRTLMTSNLQLWRRLGARYARCLAGAIARAAERKKTATLRHFLQAGHLSRLRLLDGTVTHLHAHFCHTPTSVALFASELTGLPFSFTAHAKDIYTSEPEQLRRKIHRARFVVTCTRYNADYLRRIAGRPVPIHTIYHGIDLDFFDFGTDPPPAPPYRLLSVGRMVPKKGYDDLLAALRILADEGLDFTLDHIGSGDEKEKIEALCRRLGLDHRVRFRGTLPHEQVIGYYRRSHAFVLACKVARDGDRDGIPNVLVEAMAVGLPVISTRVSAIPELVEDGVTGTLVDPGNPGRMARAIRKVLTAADGTAAQVRAARRKVEADFDNRRCVQRLYELFRQALAQP</sequence>
<gene>
    <name evidence="4" type="ORF">SAMN02745206_01216</name>
</gene>
<dbReference type="InterPro" id="IPR028098">
    <property type="entry name" value="Glyco_trans_4-like_N"/>
</dbReference>
<dbReference type="AlphaFoldDB" id="A0A1M4YC14"/>
<accession>A0A1M4YC14</accession>
<feature type="compositionally biased region" description="Low complexity" evidence="1">
    <location>
        <begin position="1"/>
        <end position="13"/>
    </location>
</feature>
<dbReference type="SUPFAM" id="SSF53756">
    <property type="entry name" value="UDP-Glycosyltransferase/glycogen phosphorylase"/>
    <property type="match status" value="1"/>
</dbReference>
<dbReference type="Pfam" id="PF13439">
    <property type="entry name" value="Glyco_transf_4"/>
    <property type="match status" value="1"/>
</dbReference>
<evidence type="ECO:0000259" key="2">
    <source>
        <dbReference type="Pfam" id="PF00534"/>
    </source>
</evidence>
<dbReference type="STRING" id="1121391.SAMN02745206_01216"/>
<dbReference type="Proteomes" id="UP000184076">
    <property type="component" value="Unassembled WGS sequence"/>
</dbReference>
<organism evidence="4 5">
    <name type="scientific">Desulfacinum infernum DSM 9756</name>
    <dbReference type="NCBI Taxonomy" id="1121391"/>
    <lineage>
        <taxon>Bacteria</taxon>
        <taxon>Pseudomonadati</taxon>
        <taxon>Thermodesulfobacteriota</taxon>
        <taxon>Syntrophobacteria</taxon>
        <taxon>Syntrophobacterales</taxon>
        <taxon>Syntrophobacteraceae</taxon>
        <taxon>Desulfacinum</taxon>
    </lineage>
</organism>
<feature type="region of interest" description="Disordered" evidence="1">
    <location>
        <begin position="1"/>
        <end position="24"/>
    </location>
</feature>
<name>A0A1M4YC14_9BACT</name>
<dbReference type="Gene3D" id="3.40.50.2000">
    <property type="entry name" value="Glycogen Phosphorylase B"/>
    <property type="match status" value="2"/>
</dbReference>
<dbReference type="GO" id="GO:0016757">
    <property type="term" value="F:glycosyltransferase activity"/>
    <property type="evidence" value="ECO:0007669"/>
    <property type="project" value="InterPro"/>
</dbReference>
<evidence type="ECO:0000256" key="1">
    <source>
        <dbReference type="SAM" id="MobiDB-lite"/>
    </source>
</evidence>
<keyword evidence="5" id="KW-1185">Reference proteome</keyword>
<reference evidence="5" key="1">
    <citation type="submission" date="2016-11" db="EMBL/GenBank/DDBJ databases">
        <authorList>
            <person name="Varghese N."/>
            <person name="Submissions S."/>
        </authorList>
    </citation>
    <scope>NUCLEOTIDE SEQUENCE [LARGE SCALE GENOMIC DNA]</scope>
    <source>
        <strain evidence="5">DSM 9756</strain>
    </source>
</reference>
<feature type="domain" description="Glycosyl transferase family 1" evidence="2">
    <location>
        <begin position="248"/>
        <end position="407"/>
    </location>
</feature>
<feature type="domain" description="Glycosyltransferase subfamily 4-like N-terminal" evidence="3">
    <location>
        <begin position="134"/>
        <end position="236"/>
    </location>
</feature>
<dbReference type="PANTHER" id="PTHR12526">
    <property type="entry name" value="GLYCOSYLTRANSFERASE"/>
    <property type="match status" value="1"/>
</dbReference>
<keyword evidence="4" id="KW-0808">Transferase</keyword>
<dbReference type="EMBL" id="FQVB01000010">
    <property type="protein sequence ID" value="SHF03148.1"/>
    <property type="molecule type" value="Genomic_DNA"/>
</dbReference>
<proteinExistence type="predicted"/>
<dbReference type="PANTHER" id="PTHR12526:SF630">
    <property type="entry name" value="GLYCOSYLTRANSFERASE"/>
    <property type="match status" value="1"/>
</dbReference>
<evidence type="ECO:0000313" key="5">
    <source>
        <dbReference type="Proteomes" id="UP000184076"/>
    </source>
</evidence>
<dbReference type="Pfam" id="PF00534">
    <property type="entry name" value="Glycos_transf_1"/>
    <property type="match status" value="1"/>
</dbReference>
<dbReference type="InterPro" id="IPR001296">
    <property type="entry name" value="Glyco_trans_1"/>
</dbReference>
<protein>
    <submittedName>
        <fullName evidence="4">Glycosyltransferase involved in cell wall bisynthesis</fullName>
    </submittedName>
</protein>